<protein>
    <submittedName>
        <fullName evidence="1">Uncharacterized protein</fullName>
    </submittedName>
</protein>
<evidence type="ECO:0000313" key="2">
    <source>
        <dbReference type="Proteomes" id="UP001607302"/>
    </source>
</evidence>
<sequence>MMNRYLEIKENLLEINVSSDTSVVHLPVFGSPMSDMSRSRLSKCSLFSYSKLALLEEYEAPIKKLIKKLRSYAVKSESFASEKRFVFSVYYETPLNIAYLTKESKRSLKYSVEKLMHRNS</sequence>
<comment type="caution">
    <text evidence="1">The sequence shown here is derived from an EMBL/GenBank/DDBJ whole genome shotgun (WGS) entry which is preliminary data.</text>
</comment>
<accession>A0ABD2BYU5</accession>
<dbReference type="AlphaFoldDB" id="A0ABD2BYU5"/>
<dbReference type="Proteomes" id="UP001607302">
    <property type="component" value="Unassembled WGS sequence"/>
</dbReference>
<organism evidence="1 2">
    <name type="scientific">Vespula squamosa</name>
    <name type="common">Southern yellow jacket</name>
    <name type="synonym">Wasp</name>
    <dbReference type="NCBI Taxonomy" id="30214"/>
    <lineage>
        <taxon>Eukaryota</taxon>
        <taxon>Metazoa</taxon>
        <taxon>Ecdysozoa</taxon>
        <taxon>Arthropoda</taxon>
        <taxon>Hexapoda</taxon>
        <taxon>Insecta</taxon>
        <taxon>Pterygota</taxon>
        <taxon>Neoptera</taxon>
        <taxon>Endopterygota</taxon>
        <taxon>Hymenoptera</taxon>
        <taxon>Apocrita</taxon>
        <taxon>Aculeata</taxon>
        <taxon>Vespoidea</taxon>
        <taxon>Vespidae</taxon>
        <taxon>Vespinae</taxon>
        <taxon>Vespula</taxon>
    </lineage>
</organism>
<keyword evidence="2" id="KW-1185">Reference proteome</keyword>
<reference evidence="1 2" key="1">
    <citation type="journal article" date="2024" name="Ann. Entomol. Soc. Am.">
        <title>Genomic analyses of the southern and eastern yellowjacket wasps (Hymenoptera: Vespidae) reveal evolutionary signatures of social life.</title>
        <authorList>
            <person name="Catto M.A."/>
            <person name="Caine P.B."/>
            <person name="Orr S.E."/>
            <person name="Hunt B.G."/>
            <person name="Goodisman M.A.D."/>
        </authorList>
    </citation>
    <scope>NUCLEOTIDE SEQUENCE [LARGE SCALE GENOMIC DNA]</scope>
    <source>
        <strain evidence="1">233</strain>
        <tissue evidence="1">Head and thorax</tissue>
    </source>
</reference>
<gene>
    <name evidence="1" type="ORF">V1478_002038</name>
</gene>
<name>A0ABD2BYU5_VESSQ</name>
<proteinExistence type="predicted"/>
<evidence type="ECO:0000313" key="1">
    <source>
        <dbReference type="EMBL" id="KAL2737952.1"/>
    </source>
</evidence>
<dbReference type="EMBL" id="JAUDFV010000027">
    <property type="protein sequence ID" value="KAL2737952.1"/>
    <property type="molecule type" value="Genomic_DNA"/>
</dbReference>